<dbReference type="NCBIfam" id="NF005755">
    <property type="entry name" value="PRK07579.1"/>
    <property type="match status" value="1"/>
</dbReference>
<evidence type="ECO:0000259" key="2">
    <source>
        <dbReference type="Pfam" id="PF18216"/>
    </source>
</evidence>
<dbReference type="eggNOG" id="COG0223">
    <property type="taxonomic scope" value="Bacteria"/>
</dbReference>
<dbReference type="InterPro" id="IPR036477">
    <property type="entry name" value="Formyl_transf_N_sf"/>
</dbReference>
<sequence>MKTLVLTDNVIIYEGLKKIFDDYNYDHVDFAHSHIKSDIWSHEDFRGFDKAINVKQDQEFLINNYNLIISGHCKQFFPKKLVNQIRCINIHPGYNPINRGWYPQVFAIVNDLPIGATIHEMDEKLDHGPIITRAMIEKHEEDTSLEIYTRVINEELKLFKENFKEIISNTYKTITIAGENSHFFDKEDFKNLSEIDLDKKVSFREALDFLRAMTHGDYKNAYFIDKKGDKVFVSIKLNKENG</sequence>
<dbReference type="Pfam" id="PF18216">
    <property type="entry name" value="N_formyltrans_C"/>
    <property type="match status" value="1"/>
</dbReference>
<protein>
    <submittedName>
        <fullName evidence="3">Formyl transferase domain protein</fullName>
    </submittedName>
</protein>
<dbReference type="AlphaFoldDB" id="E4TQN2"/>
<dbReference type="SUPFAM" id="SSF53328">
    <property type="entry name" value="Formyltransferase"/>
    <property type="match status" value="1"/>
</dbReference>
<dbReference type="EMBL" id="CP002349">
    <property type="protein sequence ID" value="ADR20593.1"/>
    <property type="molecule type" value="Genomic_DNA"/>
</dbReference>
<dbReference type="GO" id="GO:0005829">
    <property type="term" value="C:cytosol"/>
    <property type="evidence" value="ECO:0007669"/>
    <property type="project" value="TreeGrafter"/>
</dbReference>
<dbReference type="InterPro" id="IPR040660">
    <property type="entry name" value="N_formyltrans_C"/>
</dbReference>
<feature type="domain" description="Formyl transferase N-terminal" evidence="1">
    <location>
        <begin position="55"/>
        <end position="159"/>
    </location>
</feature>
<evidence type="ECO:0000313" key="4">
    <source>
        <dbReference type="Proteomes" id="UP000008720"/>
    </source>
</evidence>
<dbReference type="OrthoDB" id="9806170at2"/>
<keyword evidence="3" id="KW-0808">Transferase</keyword>
<dbReference type="Gene3D" id="3.40.50.170">
    <property type="entry name" value="Formyl transferase, N-terminal domain"/>
    <property type="match status" value="1"/>
</dbReference>
<dbReference type="RefSeq" id="WP_013452744.1">
    <property type="nucleotide sequence ID" value="NC_014759.1"/>
</dbReference>
<keyword evidence="4" id="KW-1185">Reference proteome</keyword>
<gene>
    <name evidence="3" type="ordered locus">Ftrac_0591</name>
</gene>
<dbReference type="Pfam" id="PF00551">
    <property type="entry name" value="Formyl_trans_N"/>
    <property type="match status" value="1"/>
</dbReference>
<feature type="domain" description="N-formyltransferase dimerization C-terminal" evidence="2">
    <location>
        <begin position="188"/>
        <end position="239"/>
    </location>
</feature>
<reference evidence="3 4" key="1">
    <citation type="journal article" date="2011" name="Stand. Genomic Sci.">
        <title>Complete genome sequence of Marivirga tractuosa type strain (H-43).</title>
        <authorList>
            <person name="Pagani I."/>
            <person name="Chertkov O."/>
            <person name="Lapidus A."/>
            <person name="Lucas S."/>
            <person name="Del Rio T.G."/>
            <person name="Tice H."/>
            <person name="Copeland A."/>
            <person name="Cheng J.F."/>
            <person name="Nolan M."/>
            <person name="Saunders E."/>
            <person name="Pitluck S."/>
            <person name="Held B."/>
            <person name="Goodwin L."/>
            <person name="Liolios K."/>
            <person name="Ovchinikova G."/>
            <person name="Ivanova N."/>
            <person name="Mavromatis K."/>
            <person name="Pati A."/>
            <person name="Chen A."/>
            <person name="Palaniappan K."/>
            <person name="Land M."/>
            <person name="Hauser L."/>
            <person name="Jeffries C.D."/>
            <person name="Detter J.C."/>
            <person name="Han C."/>
            <person name="Tapia R."/>
            <person name="Ngatchou-Djao O.D."/>
            <person name="Rohde M."/>
            <person name="Goker M."/>
            <person name="Spring S."/>
            <person name="Sikorski J."/>
            <person name="Woyke T."/>
            <person name="Bristow J."/>
            <person name="Eisen J.A."/>
            <person name="Markowitz V."/>
            <person name="Hugenholtz P."/>
            <person name="Klenk H.P."/>
            <person name="Kyrpides N.C."/>
        </authorList>
    </citation>
    <scope>NUCLEOTIDE SEQUENCE [LARGE SCALE GENOMIC DNA]</scope>
    <source>
        <strain evidence="4">ATCC 23168 / DSM 4126 / NBRC 15989 / NCIMB 1408 / VKM B-1430 / H-43</strain>
    </source>
</reference>
<dbReference type="HOGENOM" id="CLU_096083_0_0_10"/>
<name>E4TQN2_MARTH</name>
<dbReference type="STRING" id="643867.Ftrac_0591"/>
<proteinExistence type="predicted"/>
<dbReference type="PANTHER" id="PTHR11138:SF5">
    <property type="entry name" value="METHIONYL-TRNA FORMYLTRANSFERASE, MITOCHONDRIAL"/>
    <property type="match status" value="1"/>
</dbReference>
<accession>E4TQN2</accession>
<dbReference type="GO" id="GO:0004479">
    <property type="term" value="F:methionyl-tRNA formyltransferase activity"/>
    <property type="evidence" value="ECO:0007669"/>
    <property type="project" value="TreeGrafter"/>
</dbReference>
<dbReference type="KEGG" id="mtt:Ftrac_0591"/>
<organism evidence="3 4">
    <name type="scientific">Marivirga tractuosa (strain ATCC 23168 / DSM 4126 / NBRC 15989 / NCIMB 1408 / VKM B-1430 / H-43)</name>
    <name type="common">Microscilla tractuosa</name>
    <name type="synonym">Flexibacter tractuosus</name>
    <dbReference type="NCBI Taxonomy" id="643867"/>
    <lineage>
        <taxon>Bacteria</taxon>
        <taxon>Pseudomonadati</taxon>
        <taxon>Bacteroidota</taxon>
        <taxon>Cytophagia</taxon>
        <taxon>Cytophagales</taxon>
        <taxon>Marivirgaceae</taxon>
        <taxon>Marivirga</taxon>
    </lineage>
</organism>
<dbReference type="PANTHER" id="PTHR11138">
    <property type="entry name" value="METHIONYL-TRNA FORMYLTRANSFERASE"/>
    <property type="match status" value="1"/>
</dbReference>
<evidence type="ECO:0000313" key="3">
    <source>
        <dbReference type="EMBL" id="ADR20593.1"/>
    </source>
</evidence>
<evidence type="ECO:0000259" key="1">
    <source>
        <dbReference type="Pfam" id="PF00551"/>
    </source>
</evidence>
<dbReference type="Proteomes" id="UP000008720">
    <property type="component" value="Chromosome"/>
</dbReference>
<dbReference type="InterPro" id="IPR002376">
    <property type="entry name" value="Formyl_transf_N"/>
</dbReference>